<name>A0A2T4JMZ4_9RHOB</name>
<sequence>MFTDRTEAGQRLAARLAPEVRRPAVVLALPRGGVPVAAEVARVLRLPLDLVMVRKIGLPAEPEVALGAIAGQDGEEMILNPQLAAISGLSRDEIEELAEVQRHELRRRRDLYLAGRPPQPLAGKTVIVIDDGIATGATLRAAIRAVRRTGPSRVILAVPVAPAEVLADLRGLVDAVVCLETPDPFIAVGAHYRAFAQVPDAEVLRLLSACAARDDTSGDRASASSQGYAPRSDP</sequence>
<dbReference type="Proteomes" id="UP000241899">
    <property type="component" value="Unassembled WGS sequence"/>
</dbReference>
<keyword evidence="4" id="KW-1185">Reference proteome</keyword>
<dbReference type="Pfam" id="PF00156">
    <property type="entry name" value="Pribosyltran"/>
    <property type="match status" value="1"/>
</dbReference>
<protein>
    <submittedName>
        <fullName evidence="3">Phosphoribosyltransferase</fullName>
    </submittedName>
</protein>
<dbReference type="SUPFAM" id="SSF53271">
    <property type="entry name" value="PRTase-like"/>
    <property type="match status" value="1"/>
</dbReference>
<feature type="domain" description="Phosphoribosyltransferase" evidence="2">
    <location>
        <begin position="12"/>
        <end position="189"/>
    </location>
</feature>
<proteinExistence type="predicted"/>
<dbReference type="CDD" id="cd06223">
    <property type="entry name" value="PRTases_typeI"/>
    <property type="match status" value="1"/>
</dbReference>
<organism evidence="3 4">
    <name type="scientific">Phaeovulum veldkampii DSM 11550</name>
    <dbReference type="NCBI Taxonomy" id="1185920"/>
    <lineage>
        <taxon>Bacteria</taxon>
        <taxon>Pseudomonadati</taxon>
        <taxon>Pseudomonadota</taxon>
        <taxon>Alphaproteobacteria</taxon>
        <taxon>Rhodobacterales</taxon>
        <taxon>Paracoccaceae</taxon>
        <taxon>Phaeovulum</taxon>
    </lineage>
</organism>
<dbReference type="OrthoDB" id="9810066at2"/>
<dbReference type="GO" id="GO:0016757">
    <property type="term" value="F:glycosyltransferase activity"/>
    <property type="evidence" value="ECO:0007669"/>
    <property type="project" value="UniProtKB-KW"/>
</dbReference>
<keyword evidence="3" id="KW-0328">Glycosyltransferase</keyword>
<evidence type="ECO:0000313" key="4">
    <source>
        <dbReference type="Proteomes" id="UP000241899"/>
    </source>
</evidence>
<reference evidence="3 4" key="1">
    <citation type="submission" date="2018-03" db="EMBL/GenBank/DDBJ databases">
        <title>Rhodobacter veldkampii.</title>
        <authorList>
            <person name="Meyer T.E."/>
            <person name="Miller S."/>
            <person name="Lodha T."/>
            <person name="Gandham S."/>
            <person name="Chintalapati S."/>
            <person name="Chintalapati V.R."/>
        </authorList>
    </citation>
    <scope>NUCLEOTIDE SEQUENCE [LARGE SCALE GENOMIC DNA]</scope>
    <source>
        <strain evidence="3 4">DSM 11550</strain>
    </source>
</reference>
<feature type="region of interest" description="Disordered" evidence="1">
    <location>
        <begin position="215"/>
        <end position="234"/>
    </location>
</feature>
<evidence type="ECO:0000256" key="1">
    <source>
        <dbReference type="SAM" id="MobiDB-lite"/>
    </source>
</evidence>
<dbReference type="InterPro" id="IPR029057">
    <property type="entry name" value="PRTase-like"/>
</dbReference>
<dbReference type="RefSeq" id="WP_107323382.1">
    <property type="nucleotide sequence ID" value="NZ_NHSP01000005.1"/>
</dbReference>
<dbReference type="Gene3D" id="3.40.50.2020">
    <property type="match status" value="1"/>
</dbReference>
<accession>A0A2T4JMZ4</accession>
<keyword evidence="3" id="KW-0808">Transferase</keyword>
<dbReference type="AlphaFoldDB" id="A0A2T4JMZ4"/>
<evidence type="ECO:0000259" key="2">
    <source>
        <dbReference type="Pfam" id="PF00156"/>
    </source>
</evidence>
<dbReference type="Gene3D" id="3.30.1310.20">
    <property type="entry name" value="PRTase-like"/>
    <property type="match status" value="1"/>
</dbReference>
<gene>
    <name evidence="3" type="ORF">C5F46_00400</name>
</gene>
<dbReference type="EMBL" id="PZKF01000001">
    <property type="protein sequence ID" value="PTE19251.1"/>
    <property type="molecule type" value="Genomic_DNA"/>
</dbReference>
<dbReference type="InterPro" id="IPR000836">
    <property type="entry name" value="PRTase_dom"/>
</dbReference>
<evidence type="ECO:0000313" key="3">
    <source>
        <dbReference type="EMBL" id="PTE19251.1"/>
    </source>
</evidence>
<comment type="caution">
    <text evidence="3">The sequence shown here is derived from an EMBL/GenBank/DDBJ whole genome shotgun (WGS) entry which is preliminary data.</text>
</comment>